<keyword evidence="5" id="KW-0833">Ubl conjugation pathway</keyword>
<evidence type="ECO:0000256" key="2">
    <source>
        <dbReference type="ARBA" id="ARBA00022771"/>
    </source>
</evidence>
<feature type="compositionally biased region" description="Low complexity" evidence="6">
    <location>
        <begin position="648"/>
        <end position="660"/>
    </location>
</feature>
<feature type="zinc finger region" description="UBR-type" evidence="4">
    <location>
        <begin position="891"/>
        <end position="964"/>
    </location>
</feature>
<feature type="region of interest" description="Disordered" evidence="6">
    <location>
        <begin position="589"/>
        <end position="620"/>
    </location>
</feature>
<evidence type="ECO:0000313" key="8">
    <source>
        <dbReference type="EMBL" id="KAF9538094.1"/>
    </source>
</evidence>
<keyword evidence="9" id="KW-1185">Reference proteome</keyword>
<feature type="region of interest" description="Disordered" evidence="6">
    <location>
        <begin position="549"/>
        <end position="570"/>
    </location>
</feature>
<feature type="domain" description="UBR-type" evidence="7">
    <location>
        <begin position="1138"/>
        <end position="1236"/>
    </location>
</feature>
<name>A0A9P6EXC4_9FUNG</name>
<dbReference type="GO" id="GO:0000151">
    <property type="term" value="C:ubiquitin ligase complex"/>
    <property type="evidence" value="ECO:0007669"/>
    <property type="project" value="TreeGrafter"/>
</dbReference>
<gene>
    <name evidence="8" type="ORF">EC957_007237</name>
</gene>
<comment type="catalytic activity">
    <reaction evidence="5">
        <text>S-ubiquitinyl-[E2 ubiquitin-conjugating enzyme]-L-cysteine + [acceptor protein]-L-lysine = [E2 ubiquitin-conjugating enzyme]-L-cysteine + N(6)-ubiquitinyl-[acceptor protein]-L-lysine.</text>
        <dbReference type="EC" id="2.3.2.27"/>
    </reaction>
</comment>
<evidence type="ECO:0000256" key="1">
    <source>
        <dbReference type="ARBA" id="ARBA00022723"/>
    </source>
</evidence>
<dbReference type="GO" id="GO:0071596">
    <property type="term" value="P:ubiquitin-dependent protein catabolic process via the N-end rule pathway"/>
    <property type="evidence" value="ECO:0007669"/>
    <property type="project" value="UniProtKB-UniRule"/>
</dbReference>
<comment type="pathway">
    <text evidence="5">Protein modification; protein ubiquitination.</text>
</comment>
<dbReference type="SMART" id="SM00396">
    <property type="entry name" value="ZnF_UBR1"/>
    <property type="match status" value="3"/>
</dbReference>
<dbReference type="EC" id="2.3.2.27" evidence="5"/>
<dbReference type="Proteomes" id="UP000723463">
    <property type="component" value="Unassembled WGS sequence"/>
</dbReference>
<keyword evidence="5" id="KW-0808">Transferase</keyword>
<feature type="domain" description="UBR-type" evidence="7">
    <location>
        <begin position="891"/>
        <end position="964"/>
    </location>
</feature>
<organism evidence="8 9">
    <name type="scientific">Mortierella hygrophila</name>
    <dbReference type="NCBI Taxonomy" id="979708"/>
    <lineage>
        <taxon>Eukaryota</taxon>
        <taxon>Fungi</taxon>
        <taxon>Fungi incertae sedis</taxon>
        <taxon>Mucoromycota</taxon>
        <taxon>Mortierellomycotina</taxon>
        <taxon>Mortierellomycetes</taxon>
        <taxon>Mortierellales</taxon>
        <taxon>Mortierellaceae</taxon>
        <taxon>Mortierella</taxon>
    </lineage>
</organism>
<evidence type="ECO:0000256" key="6">
    <source>
        <dbReference type="SAM" id="MobiDB-lite"/>
    </source>
</evidence>
<dbReference type="GO" id="GO:0008270">
    <property type="term" value="F:zinc ion binding"/>
    <property type="evidence" value="ECO:0007669"/>
    <property type="project" value="UniProtKB-UniRule"/>
</dbReference>
<dbReference type="InterPro" id="IPR003126">
    <property type="entry name" value="Znf_UBR"/>
</dbReference>
<evidence type="ECO:0000259" key="7">
    <source>
        <dbReference type="PROSITE" id="PS51157"/>
    </source>
</evidence>
<dbReference type="EMBL" id="JAAAXW010000334">
    <property type="protein sequence ID" value="KAF9538094.1"/>
    <property type="molecule type" value="Genomic_DNA"/>
</dbReference>
<feature type="region of interest" description="Disordered" evidence="6">
    <location>
        <begin position="1"/>
        <end position="25"/>
    </location>
</feature>
<dbReference type="PROSITE" id="PS51157">
    <property type="entry name" value="ZF_UBR"/>
    <property type="match status" value="3"/>
</dbReference>
<dbReference type="InterPro" id="IPR039164">
    <property type="entry name" value="UBR1-like"/>
</dbReference>
<dbReference type="GO" id="GO:0016567">
    <property type="term" value="P:protein ubiquitination"/>
    <property type="evidence" value="ECO:0007669"/>
    <property type="project" value="UniProtKB-UniRule"/>
</dbReference>
<dbReference type="PANTHER" id="PTHR21497:SF24">
    <property type="entry name" value="E3 UBIQUITIN-PROTEIN LIGASE UBR1"/>
    <property type="match status" value="1"/>
</dbReference>
<dbReference type="GO" id="GO:0061630">
    <property type="term" value="F:ubiquitin protein ligase activity"/>
    <property type="evidence" value="ECO:0007669"/>
    <property type="project" value="UniProtKB-UniRule"/>
</dbReference>
<sequence>MGVWGWISPPDTSQDDDEVAATTGGGDSKAVRRLHLLFGGDNNEDLADDDTAADERLADQDMEGVERVVWSLLSLCSTYLTVMSPGLEATRRDIERLVGLVQPLVGDRKGRNGVREKAVLEWRWVGQNIVDKDQDLDDGDEDEGRAVLESVLDDYDDIEQTGDSWKGLDTVCKVFGGVNCKAPTPVGVEWSRRGSEVDAIRAEAETGTFRILCDYSVDDNKAEKRYQWIRKLWRSFDGCGSSVEDCEVEYPEMFSGAILCSRIQACQAQLNKHLHPSIHHSPLQLQQQRFNFKELQTTLQDLIRERALSIGMRTYHREMNAFLDKRPIPLPWHTLAMVHLRAQSIACEEIEARFWGAGGGGLGLKRVMKEFRRPCVVTEADEDEVGKREGGGKKEEVKVEVKKGSEGGGMVVPGGGLYLEYYSANAAALQEHHLSALDEHWQALLKNRLLGAKNGVSGGSNGSGGALVGGSSSGLSKAAPHIKDYTEFLLAVDQVRRGYLESCIPSPEALSVLENLDEMQQSESTLFLQTLAATAPAVNIAATATANTTTANAQQQQQPAPSKSLRSKRYSITNHPTVALNGRELMIHPAAGDDSRISNTSGASMSSTRRPSSSQAMEAPTELEQQIADILMSKRGRRNSQDDSALTSRKSMGSNRSSSRGTKRSAMSLFQGISNGAGVEQTAANGSIGTVRRNSEDKDKAMVQFGWTFYLRHANSLQYAWIWDWLSTHTGSSHQNVVACDNKIYTSSKWMILPARDTVVARTRAGRQKEWKITYGDRVWLVSYWYSTRNAIMELPEYLPRARGGACGHVLPYGETYVICRTCPADVLCMRCFRASDHADHSMYLQCSWGDSVCVCGDPARLKEHGHGHGLHCSVHSAEPERAYSGLAKGRPCGIMFLPGETVYKCKSCLIDEEDNRALCVRCFHSHNHHKHDVVVQLAEAGSSCSCEDGYSYRDDLICTYHSPGEMEVEYCLRAIPTGHNSTATESDDTLTTMTATASEEHRCMHVFQQDEDVYHCQDCSTHDGVALCSRCFFASDCVTHQWRAGQFSSDIHGKRGGSTGLADDALASVVDGLGISQGAFGGSTGSMHPLVQQQQDEAEVEEDTVVRCGCGDPSLFKKAFDCNYHLPQEFRPVPQSHHCSYLFQRQEVMFRCRTCHVSKNNEDVWICGRCFVPAQHVGHETEEVVNHWNEGMYCRCGDPGIVEDQAVSEGLVAETELRCWDDHNRQTVLCATKIKDGMFYYRCQ</sequence>
<comment type="caution">
    <text evidence="8">The sequence shown here is derived from an EMBL/GenBank/DDBJ whole genome shotgun (WGS) entry which is preliminary data.</text>
</comment>
<evidence type="ECO:0000256" key="4">
    <source>
        <dbReference type="PROSITE-ProRule" id="PRU00508"/>
    </source>
</evidence>
<dbReference type="GO" id="GO:0005737">
    <property type="term" value="C:cytoplasm"/>
    <property type="evidence" value="ECO:0007669"/>
    <property type="project" value="TreeGrafter"/>
</dbReference>
<evidence type="ECO:0000256" key="5">
    <source>
        <dbReference type="RuleBase" id="RU366018"/>
    </source>
</evidence>
<comment type="similarity">
    <text evidence="5">Belongs to the E3 ubiquitin-protein ligase UBR1-like family.</text>
</comment>
<evidence type="ECO:0000313" key="9">
    <source>
        <dbReference type="Proteomes" id="UP000723463"/>
    </source>
</evidence>
<proteinExistence type="inferred from homology"/>
<comment type="function">
    <text evidence="5">Ubiquitin ligase protein which is a component of the N-end rule pathway. Recognizes and binds to proteins bearing specific N-terminal residues that are destabilizing according to the N-end rule, leading to their ubiquitination and subsequent degradation.</text>
</comment>
<protein>
    <recommendedName>
        <fullName evidence="5">E3 ubiquitin-protein ligase</fullName>
        <ecNumber evidence="5">2.3.2.27</ecNumber>
    </recommendedName>
</protein>
<dbReference type="Gene3D" id="2.10.110.30">
    <property type="match status" value="4"/>
</dbReference>
<dbReference type="Pfam" id="PF02207">
    <property type="entry name" value="zf-UBR"/>
    <property type="match status" value="3"/>
</dbReference>
<reference evidence="8" key="1">
    <citation type="journal article" date="2020" name="Fungal Divers.">
        <title>Resolving the Mortierellaceae phylogeny through synthesis of multi-gene phylogenetics and phylogenomics.</title>
        <authorList>
            <person name="Vandepol N."/>
            <person name="Liber J."/>
            <person name="Desiro A."/>
            <person name="Na H."/>
            <person name="Kennedy M."/>
            <person name="Barry K."/>
            <person name="Grigoriev I.V."/>
            <person name="Miller A.N."/>
            <person name="O'Donnell K."/>
            <person name="Stajich J.E."/>
            <person name="Bonito G."/>
        </authorList>
    </citation>
    <scope>NUCLEOTIDE SEQUENCE</scope>
    <source>
        <strain evidence="8">NRRL 2591</strain>
    </source>
</reference>
<dbReference type="PANTHER" id="PTHR21497">
    <property type="entry name" value="UBIQUITIN LIGASE E3 ALPHA-RELATED"/>
    <property type="match status" value="1"/>
</dbReference>
<keyword evidence="2 5" id="KW-0863">Zinc-finger</keyword>
<feature type="compositionally biased region" description="Low complexity" evidence="6">
    <location>
        <begin position="601"/>
        <end position="614"/>
    </location>
</feature>
<accession>A0A9P6EXC4</accession>
<feature type="compositionally biased region" description="Low complexity" evidence="6">
    <location>
        <begin position="549"/>
        <end position="561"/>
    </location>
</feature>
<feature type="region of interest" description="Disordered" evidence="6">
    <location>
        <begin position="632"/>
        <end position="665"/>
    </location>
</feature>
<feature type="domain" description="UBR-type" evidence="7">
    <location>
        <begin position="805"/>
        <end position="878"/>
    </location>
</feature>
<dbReference type="AlphaFoldDB" id="A0A9P6EXC4"/>
<dbReference type="CDD" id="cd19670">
    <property type="entry name" value="UBR-box_UBR1_2_3"/>
    <property type="match status" value="1"/>
</dbReference>
<feature type="zinc finger region" description="UBR-type" evidence="4">
    <location>
        <begin position="805"/>
        <end position="878"/>
    </location>
</feature>
<evidence type="ECO:0000256" key="3">
    <source>
        <dbReference type="ARBA" id="ARBA00022833"/>
    </source>
</evidence>
<feature type="zinc finger region" description="UBR-type" evidence="4">
    <location>
        <begin position="1138"/>
        <end position="1236"/>
    </location>
</feature>
<keyword evidence="3 5" id="KW-0862">Zinc</keyword>
<keyword evidence="1 5" id="KW-0479">Metal-binding</keyword>